<dbReference type="SUPFAM" id="SSF81606">
    <property type="entry name" value="PP2C-like"/>
    <property type="match status" value="1"/>
</dbReference>
<dbReference type="InterPro" id="IPR001932">
    <property type="entry name" value="PPM-type_phosphatase-like_dom"/>
</dbReference>
<feature type="domain" description="PPM-type phosphatase" evidence="2">
    <location>
        <begin position="268"/>
        <end position="524"/>
    </location>
</feature>
<dbReference type="InterPro" id="IPR036457">
    <property type="entry name" value="PPM-type-like_dom_sf"/>
</dbReference>
<gene>
    <name evidence="3" type="ORF">H1R13_01450</name>
</gene>
<dbReference type="Gene3D" id="3.60.40.10">
    <property type="entry name" value="PPM-type phosphatase domain"/>
    <property type="match status" value="1"/>
</dbReference>
<evidence type="ECO:0000313" key="3">
    <source>
        <dbReference type="EMBL" id="MBC2863704.1"/>
    </source>
</evidence>
<feature type="compositionally biased region" description="Pro residues" evidence="1">
    <location>
        <begin position="110"/>
        <end position="138"/>
    </location>
</feature>
<dbReference type="InterPro" id="IPR059113">
    <property type="entry name" value="Znf_ribbon"/>
</dbReference>
<proteinExistence type="predicted"/>
<evidence type="ECO:0000313" key="4">
    <source>
        <dbReference type="Proteomes" id="UP000517694"/>
    </source>
</evidence>
<dbReference type="Pfam" id="PF13672">
    <property type="entry name" value="PP2C_2"/>
    <property type="match status" value="1"/>
</dbReference>
<accession>A0A7X1HV31</accession>
<dbReference type="SMART" id="SM00332">
    <property type="entry name" value="PP2Cc"/>
    <property type="match status" value="1"/>
</dbReference>
<name>A0A7X1HV31_9ACTN</name>
<evidence type="ECO:0000259" key="2">
    <source>
        <dbReference type="PROSITE" id="PS51746"/>
    </source>
</evidence>
<feature type="compositionally biased region" description="Low complexity" evidence="1">
    <location>
        <begin position="199"/>
        <end position="229"/>
    </location>
</feature>
<dbReference type="RefSeq" id="WP_185946678.1">
    <property type="nucleotide sequence ID" value="NZ_JACMHY010000001.1"/>
</dbReference>
<dbReference type="PROSITE" id="PS51746">
    <property type="entry name" value="PPM_2"/>
    <property type="match status" value="1"/>
</dbReference>
<feature type="compositionally biased region" description="Basic residues" evidence="1">
    <location>
        <begin position="155"/>
        <end position="164"/>
    </location>
</feature>
<dbReference type="Proteomes" id="UP000517694">
    <property type="component" value="Unassembled WGS sequence"/>
</dbReference>
<keyword evidence="4" id="KW-1185">Reference proteome</keyword>
<feature type="compositionally biased region" description="Low complexity" evidence="1">
    <location>
        <begin position="36"/>
        <end position="48"/>
    </location>
</feature>
<reference evidence="3 4" key="1">
    <citation type="submission" date="2020-08" db="EMBL/GenBank/DDBJ databases">
        <title>Whole-Genome Sequence of French Clinical Streptomyces mexicanus Strain Q0842.</title>
        <authorList>
            <person name="Boxberger M."/>
            <person name="La Scola B."/>
        </authorList>
    </citation>
    <scope>NUCLEOTIDE SEQUENCE [LARGE SCALE GENOMIC DNA]</scope>
    <source>
        <strain evidence="3 4">Marseille-Q0842</strain>
    </source>
</reference>
<protein>
    <submittedName>
        <fullName evidence="3">Protein phosphatase 2C domain-containing protein</fullName>
    </submittedName>
</protein>
<feature type="region of interest" description="Disordered" evidence="1">
    <location>
        <begin position="24"/>
        <end position="229"/>
    </location>
</feature>
<feature type="compositionally biased region" description="Low complexity" evidence="1">
    <location>
        <begin position="59"/>
        <end position="82"/>
    </location>
</feature>
<dbReference type="CDD" id="cd00143">
    <property type="entry name" value="PP2Cc"/>
    <property type="match status" value="1"/>
</dbReference>
<dbReference type="SMART" id="SM00331">
    <property type="entry name" value="PP2C_SIG"/>
    <property type="match status" value="1"/>
</dbReference>
<comment type="caution">
    <text evidence="3">The sequence shown here is derived from an EMBL/GenBank/DDBJ whole genome shotgun (WGS) entry which is preliminary data.</text>
</comment>
<dbReference type="EMBL" id="JACMHY010000001">
    <property type="protein sequence ID" value="MBC2863704.1"/>
    <property type="molecule type" value="Genomic_DNA"/>
</dbReference>
<sequence>MSQMHRQAALSNCPSCAEPLESGDRFCGACGHDLSTAAAPPADTPTLTMNGGPVGSGSLPHPAAPADHAPPAAGAPGALWPHAPQPDGVQEPSRTHLPTDLPGPQDPGGAPLPAPPPLPAQPPSAAQAPPPPAQPPSYPQARHRPPPRRPGTTAGRHRLPHAARRGGGPGRGRARTTPRNPRGPHGPPIPRSPRRRGARPGSAVRPGGRARGVPAATPDPRTAAATPDQPQAVCVACRAGRVDGDGYCEHCGHAQPRERDHMEQESGPLAAVSDRGLRHHRNEDAFAVGRATLPDGSPAAVAIVCDGVSSATRPDEASLAASRTATELLLAALPRGTHPQQAMHEAIVAAAQAVDALAEEPASAREHAPHHNAPACTLVGAVVTPGLLVVGWVGDSRAYWVPADRSAPPARLTEDDSWAAQMVAAGLMSEAQAYADERAHAITGWLGADAYELEPHTASFEPDRPGVVVVCTDGLWNYAETAEEMAEVLPPDAAARPLHAARVLVGHALDGGGHDNVTVALVPFPAVPHGAGSA</sequence>
<dbReference type="Pfam" id="PF13248">
    <property type="entry name" value="Zn_ribbon_3"/>
    <property type="match status" value="1"/>
</dbReference>
<organism evidence="3 4">
    <name type="scientific">Streptomyces mexicanus</name>
    <dbReference type="NCBI Taxonomy" id="178566"/>
    <lineage>
        <taxon>Bacteria</taxon>
        <taxon>Bacillati</taxon>
        <taxon>Actinomycetota</taxon>
        <taxon>Actinomycetes</taxon>
        <taxon>Kitasatosporales</taxon>
        <taxon>Streptomycetaceae</taxon>
        <taxon>Streptomyces</taxon>
    </lineage>
</organism>
<evidence type="ECO:0000256" key="1">
    <source>
        <dbReference type="SAM" id="MobiDB-lite"/>
    </source>
</evidence>
<dbReference type="AlphaFoldDB" id="A0A7X1HV31"/>